<accession>A0A931BJ19</accession>
<organism evidence="1 2">
    <name type="scientific">Hymenobacter properus</name>
    <dbReference type="NCBI Taxonomy" id="2791026"/>
    <lineage>
        <taxon>Bacteria</taxon>
        <taxon>Pseudomonadati</taxon>
        <taxon>Bacteroidota</taxon>
        <taxon>Cytophagia</taxon>
        <taxon>Cytophagales</taxon>
        <taxon>Hymenobacteraceae</taxon>
        <taxon>Hymenobacter</taxon>
    </lineage>
</organism>
<proteinExistence type="predicted"/>
<dbReference type="RefSeq" id="WP_196287505.1">
    <property type="nucleotide sequence ID" value="NZ_JADQDP010000003.1"/>
</dbReference>
<dbReference type="AlphaFoldDB" id="A0A931BJ19"/>
<protein>
    <submittedName>
        <fullName evidence="1">Uncharacterized protein</fullName>
    </submittedName>
</protein>
<comment type="caution">
    <text evidence="1">The sequence shown here is derived from an EMBL/GenBank/DDBJ whole genome shotgun (WGS) entry which is preliminary data.</text>
</comment>
<reference evidence="1 2" key="1">
    <citation type="submission" date="2020-11" db="EMBL/GenBank/DDBJ databases">
        <authorList>
            <person name="Kim M.K."/>
        </authorList>
    </citation>
    <scope>NUCLEOTIDE SEQUENCE [LARGE SCALE GENOMIC DNA]</scope>
    <source>
        <strain evidence="1 2">BT439</strain>
    </source>
</reference>
<dbReference type="Proteomes" id="UP000645610">
    <property type="component" value="Unassembled WGS sequence"/>
</dbReference>
<evidence type="ECO:0000313" key="2">
    <source>
        <dbReference type="Proteomes" id="UP000645610"/>
    </source>
</evidence>
<name>A0A931BJ19_9BACT</name>
<sequence>MINGVREAFRDLMRGNACQDALTHSEFFIQDPPSPSEEPCFHYLPPVRSRFDLQVVNQAERLVHLVKIDKCLYKAGDAARCDCALFTSNQAYFVEFKMTDTDATSAGNERYARASDCMRQLEASIKAFVEQGAIPPGSLVIAYACVGRTQQTPYPGADFLKLSASFRERFEGIPIRPRLVVGNTLDLS</sequence>
<gene>
    <name evidence="1" type="ORF">I2I01_16205</name>
</gene>
<dbReference type="EMBL" id="JADQDP010000003">
    <property type="protein sequence ID" value="MBF9143192.1"/>
    <property type="molecule type" value="Genomic_DNA"/>
</dbReference>
<evidence type="ECO:0000313" key="1">
    <source>
        <dbReference type="EMBL" id="MBF9143192.1"/>
    </source>
</evidence>
<keyword evidence="2" id="KW-1185">Reference proteome</keyword>